<keyword evidence="9" id="KW-1185">Reference proteome</keyword>
<organism evidence="8 9">
    <name type="scientific">Quercus lobata</name>
    <name type="common">Valley oak</name>
    <dbReference type="NCBI Taxonomy" id="97700"/>
    <lineage>
        <taxon>Eukaryota</taxon>
        <taxon>Viridiplantae</taxon>
        <taxon>Streptophyta</taxon>
        <taxon>Embryophyta</taxon>
        <taxon>Tracheophyta</taxon>
        <taxon>Spermatophyta</taxon>
        <taxon>Magnoliopsida</taxon>
        <taxon>eudicotyledons</taxon>
        <taxon>Gunneridae</taxon>
        <taxon>Pentapetalae</taxon>
        <taxon>rosids</taxon>
        <taxon>fabids</taxon>
        <taxon>Fagales</taxon>
        <taxon>Fagaceae</taxon>
        <taxon>Quercus</taxon>
    </lineage>
</organism>
<feature type="domain" description="Exostosin GT47" evidence="7">
    <location>
        <begin position="398"/>
        <end position="557"/>
    </location>
</feature>
<feature type="transmembrane region" description="Helical" evidence="6">
    <location>
        <begin position="12"/>
        <end position="32"/>
    </location>
</feature>
<keyword evidence="5" id="KW-0333">Golgi apparatus</keyword>
<dbReference type="FunCoup" id="A0A7N2KU06">
    <property type="interactions" value="11"/>
</dbReference>
<dbReference type="AlphaFoldDB" id="A0A7N2KU06"/>
<reference evidence="9" key="1">
    <citation type="journal article" date="2016" name="G3 (Bethesda)">
        <title>First Draft Assembly and Annotation of the Genome of a California Endemic Oak Quercus lobata Nee (Fagaceae).</title>
        <authorList>
            <person name="Sork V.L."/>
            <person name="Fitz-Gibbon S.T."/>
            <person name="Puiu D."/>
            <person name="Crepeau M."/>
            <person name="Gugger P.F."/>
            <person name="Sherman R."/>
            <person name="Stevens K."/>
            <person name="Langley C.H."/>
            <person name="Pellegrini M."/>
            <person name="Salzberg S.L."/>
        </authorList>
    </citation>
    <scope>NUCLEOTIDE SEQUENCE [LARGE SCALE GENOMIC DNA]</scope>
    <source>
        <strain evidence="9">cv. SW786</strain>
    </source>
</reference>
<feature type="domain" description="Exostosin GT47" evidence="7">
    <location>
        <begin position="155"/>
        <end position="268"/>
    </location>
</feature>
<name>A0A7N2KU06_QUELO</name>
<keyword evidence="6" id="KW-1133">Transmembrane helix</keyword>
<evidence type="ECO:0000313" key="9">
    <source>
        <dbReference type="Proteomes" id="UP000594261"/>
    </source>
</evidence>
<dbReference type="Gramene" id="QL02p021264:mrna">
    <property type="protein sequence ID" value="QL02p021264:mrna"/>
    <property type="gene ID" value="QL02p021264"/>
</dbReference>
<keyword evidence="6" id="KW-0472">Membrane</keyword>
<accession>A0A7N2KU06</accession>
<evidence type="ECO:0000256" key="1">
    <source>
        <dbReference type="ARBA" id="ARBA00004323"/>
    </source>
</evidence>
<evidence type="ECO:0000256" key="4">
    <source>
        <dbReference type="ARBA" id="ARBA00022968"/>
    </source>
</evidence>
<dbReference type="InParanoid" id="A0A7N2KU06"/>
<keyword evidence="6" id="KW-0812">Transmembrane</keyword>
<evidence type="ECO:0000256" key="3">
    <source>
        <dbReference type="ARBA" id="ARBA00022676"/>
    </source>
</evidence>
<dbReference type="PANTHER" id="PTHR11062:SF337">
    <property type="entry name" value="OS04G0109900 PROTEIN"/>
    <property type="match status" value="1"/>
</dbReference>
<dbReference type="InterPro" id="IPR040911">
    <property type="entry name" value="Exostosin_GT47"/>
</dbReference>
<dbReference type="InterPro" id="IPR004263">
    <property type="entry name" value="Exostosin"/>
</dbReference>
<dbReference type="GO" id="GO:0016757">
    <property type="term" value="F:glycosyltransferase activity"/>
    <property type="evidence" value="ECO:0007669"/>
    <property type="project" value="UniProtKB-KW"/>
</dbReference>
<evidence type="ECO:0000313" key="8">
    <source>
        <dbReference type="EnsemblPlants" id="QL02p021264:mrna"/>
    </source>
</evidence>
<keyword evidence="4" id="KW-0735">Signal-anchor</keyword>
<dbReference type="PANTHER" id="PTHR11062">
    <property type="entry name" value="EXOSTOSIN HEPARAN SULFATE GLYCOSYLTRANSFERASE -RELATED"/>
    <property type="match status" value="1"/>
</dbReference>
<dbReference type="Proteomes" id="UP000594261">
    <property type="component" value="Chromosome 2"/>
</dbReference>
<evidence type="ECO:0000259" key="7">
    <source>
        <dbReference type="Pfam" id="PF03016"/>
    </source>
</evidence>
<comment type="subcellular location">
    <subcellularLocation>
        <location evidence="1">Golgi apparatus membrane</location>
        <topology evidence="1">Single-pass type II membrane protein</topology>
    </subcellularLocation>
</comment>
<evidence type="ECO:0000256" key="6">
    <source>
        <dbReference type="SAM" id="Phobius"/>
    </source>
</evidence>
<comment type="similarity">
    <text evidence="2">Belongs to the glycosyltransferase 47 family.</text>
</comment>
<dbReference type="EnsemblPlants" id="QL02p021264:mrna">
    <property type="protein sequence ID" value="QL02p021264:mrna"/>
    <property type="gene ID" value="QL02p021264"/>
</dbReference>
<sequence>MRIISCHGYSLRLLSSLCVASIFVVMILSSHFCELMRTFYANSKSTEYSVPMLELQQKLTTTHDHVTPLRSDSTTTTTAFNLNRTVPRIIRKKAKLSGEKELELGLARARASIRRATAASKRNSSAKSLNATGFVPSDRVYRNPAAFYQSYMEMERRFKVHVYTEGEPPIAHDGPCKDIYSMEGRFIHEMEQGAVAKRFKTKDPQRAHVHFMPFSVTWMVRYLYTPLSHDIAPLRWFVSDYVRLVSTKYPFWNRTRGADHFMLACHDWCALCTPPPFSLIFIPILSSYFLRESQTLDLNLNLNLKTFFISMSSSGYGGSVGSASSLFLDHGVARSRERVYCSGFDDAVVEANSLLLRRSSEGAQVFAVGDKRQCRSVTASPFSLVGPHASKGNPFLYNTSIRVLCNANTSEGFNPQKDVSLPEIHLYGGNVSPKLLTPPPDNASRPYLAFFAGGIHGPIRPILLNHWKNRDNVLRVYEYLSKDLDYDSFMLQSKFCLCPSGHEVASPRIVEAIYAECVPVILSQNYVLPFSDVLKWEEFSIQVDVSDIPRLKNVLRAVPEEKYRRLKEGLRVVRRHFVLNQPPKRFDVFHMILHSVWLRRLNVKLD</sequence>
<keyword evidence="3" id="KW-0328">Glycosyltransferase</keyword>
<keyword evidence="3" id="KW-0808">Transferase</keyword>
<reference evidence="8" key="2">
    <citation type="submission" date="2021-01" db="UniProtKB">
        <authorList>
            <consortium name="EnsemblPlants"/>
        </authorList>
    </citation>
    <scope>IDENTIFICATION</scope>
</reference>
<protein>
    <recommendedName>
        <fullName evidence="7">Exostosin GT47 domain-containing protein</fullName>
    </recommendedName>
</protein>
<dbReference type="GO" id="GO:0000139">
    <property type="term" value="C:Golgi membrane"/>
    <property type="evidence" value="ECO:0007669"/>
    <property type="project" value="UniProtKB-SubCell"/>
</dbReference>
<evidence type="ECO:0000256" key="5">
    <source>
        <dbReference type="ARBA" id="ARBA00023034"/>
    </source>
</evidence>
<proteinExistence type="inferred from homology"/>
<evidence type="ECO:0000256" key="2">
    <source>
        <dbReference type="ARBA" id="ARBA00010271"/>
    </source>
</evidence>
<dbReference type="OMA" id="NYFAYMH"/>
<dbReference type="Pfam" id="PF03016">
    <property type="entry name" value="Exostosin_GT47"/>
    <property type="match status" value="2"/>
</dbReference>